<comment type="caution">
    <text evidence="1">The sequence shown here is derived from an EMBL/GenBank/DDBJ whole genome shotgun (WGS) entry which is preliminary data.</text>
</comment>
<evidence type="ECO:0000313" key="1">
    <source>
        <dbReference type="EMBL" id="MXV16162.1"/>
    </source>
</evidence>
<organism evidence="1 2">
    <name type="scientific">Hufsiella ginkgonis</name>
    <dbReference type="NCBI Taxonomy" id="2695274"/>
    <lineage>
        <taxon>Bacteria</taxon>
        <taxon>Pseudomonadati</taxon>
        <taxon>Bacteroidota</taxon>
        <taxon>Sphingobacteriia</taxon>
        <taxon>Sphingobacteriales</taxon>
        <taxon>Sphingobacteriaceae</taxon>
        <taxon>Hufsiella</taxon>
    </lineage>
</organism>
<gene>
    <name evidence="1" type="ORF">GS398_12675</name>
</gene>
<evidence type="ECO:0008006" key="3">
    <source>
        <dbReference type="Google" id="ProtNLM"/>
    </source>
</evidence>
<dbReference type="Proteomes" id="UP000451233">
    <property type="component" value="Unassembled WGS sequence"/>
</dbReference>
<dbReference type="AlphaFoldDB" id="A0A7K1XYZ4"/>
<protein>
    <recommendedName>
        <fullName evidence="3">DUF2116 family Zn-ribbon domain-containing protein</fullName>
    </recommendedName>
</protein>
<dbReference type="EMBL" id="WVHS01000003">
    <property type="protein sequence ID" value="MXV16162.1"/>
    <property type="molecule type" value="Genomic_DNA"/>
</dbReference>
<proteinExistence type="predicted"/>
<reference evidence="1 2" key="1">
    <citation type="submission" date="2019-11" db="EMBL/GenBank/DDBJ databases">
        <title>Pedobacter sp. HMF7056 Genome sequencing and assembly.</title>
        <authorList>
            <person name="Kang H."/>
            <person name="Kim H."/>
            <person name="Joh K."/>
        </authorList>
    </citation>
    <scope>NUCLEOTIDE SEQUENCE [LARGE SCALE GENOMIC DNA]</scope>
    <source>
        <strain evidence="1 2">HMF7056</strain>
    </source>
</reference>
<dbReference type="RefSeq" id="WP_160907179.1">
    <property type="nucleotide sequence ID" value="NZ_WVHS01000003.1"/>
</dbReference>
<evidence type="ECO:0000313" key="2">
    <source>
        <dbReference type="Proteomes" id="UP000451233"/>
    </source>
</evidence>
<name>A0A7K1XYZ4_9SPHI</name>
<accession>A0A7K1XYZ4</accession>
<keyword evidence="2" id="KW-1185">Reference proteome</keyword>
<sequence length="121" mass="14333">MMYCHECGTLLKGRADKKFCDEHCRNAFNNRKNKTITNFVRRVDAHLKKNRIVLESLRGETDRLVHRSELLQRGFEPGYYTHICDLQNGQPCFFCYEYGFRQVNDREVLLLAEPVETYRPG</sequence>